<feature type="transmembrane region" description="Helical" evidence="7">
    <location>
        <begin position="114"/>
        <end position="135"/>
    </location>
</feature>
<evidence type="ECO:0000256" key="4">
    <source>
        <dbReference type="ARBA" id="ARBA00022703"/>
    </source>
</evidence>
<evidence type="ECO:0000256" key="6">
    <source>
        <dbReference type="ARBA" id="ARBA00023136"/>
    </source>
</evidence>
<keyword evidence="3 7" id="KW-0812">Transmembrane</keyword>
<evidence type="ECO:0000313" key="8">
    <source>
        <dbReference type="EMBL" id="KAF0728135.1"/>
    </source>
</evidence>
<feature type="transmembrane region" description="Helical" evidence="7">
    <location>
        <begin position="58"/>
        <end position="76"/>
    </location>
</feature>
<comment type="caution">
    <text evidence="8">The sequence shown here is derived from an EMBL/GenBank/DDBJ whole genome shotgun (WGS) entry which is preliminary data.</text>
</comment>
<evidence type="ECO:0000256" key="1">
    <source>
        <dbReference type="ARBA" id="ARBA00004141"/>
    </source>
</evidence>
<dbReference type="EMBL" id="VJMJ01000181">
    <property type="protein sequence ID" value="KAF0728135.1"/>
    <property type="molecule type" value="Genomic_DNA"/>
</dbReference>
<dbReference type="PANTHER" id="PTHR23291:SF32">
    <property type="entry name" value="BAX INHIBITOR 1"/>
    <property type="match status" value="1"/>
</dbReference>
<reference evidence="8 9" key="1">
    <citation type="submission" date="2019-07" db="EMBL/GenBank/DDBJ databases">
        <title>Genomics analysis of Aphanomyces spp. identifies a new class of oomycete effector associated with host adaptation.</title>
        <authorList>
            <person name="Gaulin E."/>
        </authorList>
    </citation>
    <scope>NUCLEOTIDE SEQUENCE [LARGE SCALE GENOMIC DNA]</scope>
    <source>
        <strain evidence="8 9">ATCC 201684</strain>
    </source>
</reference>
<feature type="transmembrane region" description="Helical" evidence="7">
    <location>
        <begin position="88"/>
        <end position="108"/>
    </location>
</feature>
<dbReference type="CDD" id="cd10430">
    <property type="entry name" value="BI-1"/>
    <property type="match status" value="1"/>
</dbReference>
<dbReference type="InterPro" id="IPR006214">
    <property type="entry name" value="Bax_inhibitor_1-related"/>
</dbReference>
<dbReference type="Pfam" id="PF01027">
    <property type="entry name" value="Bax1-I"/>
    <property type="match status" value="1"/>
</dbReference>
<feature type="transmembrane region" description="Helical" evidence="7">
    <location>
        <begin position="142"/>
        <end position="165"/>
    </location>
</feature>
<dbReference type="Proteomes" id="UP000481153">
    <property type="component" value="Unassembled WGS sequence"/>
</dbReference>
<proteinExistence type="inferred from homology"/>
<evidence type="ECO:0000256" key="2">
    <source>
        <dbReference type="ARBA" id="ARBA00010350"/>
    </source>
</evidence>
<evidence type="ECO:0000313" key="9">
    <source>
        <dbReference type="Proteomes" id="UP000481153"/>
    </source>
</evidence>
<dbReference type="OrthoDB" id="1277691at2759"/>
<keyword evidence="6 7" id="KW-0472">Membrane</keyword>
<evidence type="ECO:0000256" key="7">
    <source>
        <dbReference type="RuleBase" id="RU004379"/>
    </source>
</evidence>
<name>A0A6G0WLI3_9STRA</name>
<sequence>MDAFMNHFTTKSFDFAALLKTNDISASVQKHLAKVYTTLAITVLVAAAGVLADMMFDLVGIISSIASFALVIALAVMDTRDVTKRLNVLMGIAFTTGVNLGPLISLALDVHPMIVVSAFLGTAVVFACFTGSAMLEKRRSYFYLYAAISSGVLCLTLLQLINIFVKSHAMYTMELYMGLLIFCGYVLVDTQMIIEKASLGDRDFVSHTLELFLDFVSLFVRVLLILLEKAKDDKEEDKD</sequence>
<keyword evidence="5 7" id="KW-1133">Transmembrane helix</keyword>
<evidence type="ECO:0000256" key="5">
    <source>
        <dbReference type="ARBA" id="ARBA00022989"/>
    </source>
</evidence>
<evidence type="ECO:0008006" key="10">
    <source>
        <dbReference type="Google" id="ProtNLM"/>
    </source>
</evidence>
<dbReference type="VEuPathDB" id="FungiDB:AeMF1_018798"/>
<feature type="transmembrane region" description="Helical" evidence="7">
    <location>
        <begin position="171"/>
        <end position="188"/>
    </location>
</feature>
<organism evidence="8 9">
    <name type="scientific">Aphanomyces euteiches</name>
    <dbReference type="NCBI Taxonomy" id="100861"/>
    <lineage>
        <taxon>Eukaryota</taxon>
        <taxon>Sar</taxon>
        <taxon>Stramenopiles</taxon>
        <taxon>Oomycota</taxon>
        <taxon>Saprolegniomycetes</taxon>
        <taxon>Saprolegniales</taxon>
        <taxon>Verrucalvaceae</taxon>
        <taxon>Aphanomyces</taxon>
    </lineage>
</organism>
<dbReference type="AlphaFoldDB" id="A0A6G0WLI3"/>
<dbReference type="PANTHER" id="PTHR23291">
    <property type="entry name" value="BAX INHIBITOR-RELATED"/>
    <property type="match status" value="1"/>
</dbReference>
<keyword evidence="9" id="KW-1185">Reference proteome</keyword>
<protein>
    <recommendedName>
        <fullName evidence="10">Bax inhibitor 1</fullName>
    </recommendedName>
</protein>
<dbReference type="InterPro" id="IPR006213">
    <property type="entry name" value="Bax_inhbtr1_CS"/>
</dbReference>
<comment type="subcellular location">
    <subcellularLocation>
        <location evidence="1">Membrane</location>
        <topology evidence="1">Multi-pass membrane protein</topology>
    </subcellularLocation>
</comment>
<accession>A0A6G0WLI3</accession>
<evidence type="ECO:0000256" key="3">
    <source>
        <dbReference type="ARBA" id="ARBA00022692"/>
    </source>
</evidence>
<keyword evidence="4" id="KW-0053">Apoptosis</keyword>
<dbReference type="GO" id="GO:0016020">
    <property type="term" value="C:membrane"/>
    <property type="evidence" value="ECO:0007669"/>
    <property type="project" value="UniProtKB-SubCell"/>
</dbReference>
<feature type="transmembrane region" description="Helical" evidence="7">
    <location>
        <begin position="35"/>
        <end position="52"/>
    </location>
</feature>
<gene>
    <name evidence="8" type="ORF">Ae201684_013961</name>
</gene>
<comment type="similarity">
    <text evidence="2 7">Belongs to the BI1 family.</text>
</comment>
<dbReference type="PROSITE" id="PS01243">
    <property type="entry name" value="BI1"/>
    <property type="match status" value="1"/>
</dbReference>